<comment type="caution">
    <text evidence="2">The sequence shown here is derived from an EMBL/GenBank/DDBJ whole genome shotgun (WGS) entry which is preliminary data.</text>
</comment>
<evidence type="ECO:0000313" key="3">
    <source>
        <dbReference type="Proteomes" id="UP000295151"/>
    </source>
</evidence>
<evidence type="ECO:0000256" key="1">
    <source>
        <dbReference type="SAM" id="Phobius"/>
    </source>
</evidence>
<proteinExistence type="predicted"/>
<accession>A0A4R7TJ80</accession>
<dbReference type="AlphaFoldDB" id="A0A4R7TJ80"/>
<protein>
    <submittedName>
        <fullName evidence="2">Uncharacterized protein DUF4267</fullName>
    </submittedName>
</protein>
<feature type="transmembrane region" description="Helical" evidence="1">
    <location>
        <begin position="101"/>
        <end position="123"/>
    </location>
</feature>
<keyword evidence="1" id="KW-0812">Transmembrane</keyword>
<gene>
    <name evidence="2" type="ORF">EV138_5206</name>
</gene>
<name>A0A4R7TJ80_9ACTN</name>
<keyword evidence="3" id="KW-1185">Reference proteome</keyword>
<dbReference type="Pfam" id="PF14087">
    <property type="entry name" value="DUF4267"/>
    <property type="match status" value="1"/>
</dbReference>
<organism evidence="2 3">
    <name type="scientific">Kribbella voronezhensis</name>
    <dbReference type="NCBI Taxonomy" id="2512212"/>
    <lineage>
        <taxon>Bacteria</taxon>
        <taxon>Bacillati</taxon>
        <taxon>Actinomycetota</taxon>
        <taxon>Actinomycetes</taxon>
        <taxon>Propionibacteriales</taxon>
        <taxon>Kribbellaceae</taxon>
        <taxon>Kribbella</taxon>
    </lineage>
</organism>
<reference evidence="2 3" key="1">
    <citation type="submission" date="2019-03" db="EMBL/GenBank/DDBJ databases">
        <title>Genomic Encyclopedia of Type Strains, Phase III (KMG-III): the genomes of soil and plant-associated and newly described type strains.</title>
        <authorList>
            <person name="Whitman W."/>
        </authorList>
    </citation>
    <scope>NUCLEOTIDE SEQUENCE [LARGE SCALE GENOMIC DNA]</scope>
    <source>
        <strain evidence="2 3">VKM Ac-2575</strain>
    </source>
</reference>
<feature type="transmembrane region" description="Helical" evidence="1">
    <location>
        <begin position="46"/>
        <end position="70"/>
    </location>
</feature>
<dbReference type="Proteomes" id="UP000295151">
    <property type="component" value="Unassembled WGS sequence"/>
</dbReference>
<dbReference type="RefSeq" id="WP_133981318.1">
    <property type="nucleotide sequence ID" value="NZ_SOCE01000001.1"/>
</dbReference>
<keyword evidence="1" id="KW-0472">Membrane</keyword>
<dbReference type="InterPro" id="IPR025363">
    <property type="entry name" value="DUF4267"/>
</dbReference>
<evidence type="ECO:0000313" key="2">
    <source>
        <dbReference type="EMBL" id="TDU91597.1"/>
    </source>
</evidence>
<feature type="transmembrane region" description="Helical" evidence="1">
    <location>
        <begin position="77"/>
        <end position="95"/>
    </location>
</feature>
<dbReference type="OrthoDB" id="119790at2"/>
<sequence>MSLRRFTTILTVALALFPMSFGLQYIFDGAGAASGFGINPWPTGVAAGYFPVKGVRDVALGVILLVLFVAGERRATAIAMAIATLIPIVDMITVLTHGGSVATALGIHGLTAAVVAIDAYLLFRLNRSEAAPIAPKPQTSPANEHTPR</sequence>
<dbReference type="EMBL" id="SOCE01000001">
    <property type="protein sequence ID" value="TDU91597.1"/>
    <property type="molecule type" value="Genomic_DNA"/>
</dbReference>
<keyword evidence="1" id="KW-1133">Transmembrane helix</keyword>